<organism evidence="10 11">
    <name type="scientific">Marinactinospora thermotolerans DSM 45154</name>
    <dbReference type="NCBI Taxonomy" id="1122192"/>
    <lineage>
        <taxon>Bacteria</taxon>
        <taxon>Bacillati</taxon>
        <taxon>Actinomycetota</taxon>
        <taxon>Actinomycetes</taxon>
        <taxon>Streptosporangiales</taxon>
        <taxon>Nocardiopsidaceae</taxon>
        <taxon>Marinactinospora</taxon>
    </lineage>
</organism>
<dbReference type="EC" id="2.4.99.28" evidence="7"/>
<feature type="transmembrane region" description="Helical" evidence="9">
    <location>
        <begin position="241"/>
        <end position="258"/>
    </location>
</feature>
<feature type="transmembrane region" description="Helical" evidence="9">
    <location>
        <begin position="265"/>
        <end position="284"/>
    </location>
</feature>
<dbReference type="PANTHER" id="PTHR30474:SF3">
    <property type="entry name" value="PEPTIDOGLYCAN GLYCOSYLTRANSFERASE RODA"/>
    <property type="match status" value="1"/>
</dbReference>
<dbReference type="STRING" id="1122192.SAMN02745673_04178"/>
<feature type="transmembrane region" description="Helical" evidence="9">
    <location>
        <begin position="18"/>
        <end position="37"/>
    </location>
</feature>
<dbReference type="InterPro" id="IPR001182">
    <property type="entry name" value="FtsW/RodA"/>
</dbReference>
<evidence type="ECO:0000256" key="7">
    <source>
        <dbReference type="ARBA" id="ARBA00044770"/>
    </source>
</evidence>
<feature type="transmembrane region" description="Helical" evidence="9">
    <location>
        <begin position="352"/>
        <end position="368"/>
    </location>
</feature>
<dbReference type="Pfam" id="PF01098">
    <property type="entry name" value="FTSW_RODA_SPOVE"/>
    <property type="match status" value="1"/>
</dbReference>
<feature type="transmembrane region" description="Helical" evidence="9">
    <location>
        <begin position="75"/>
        <end position="94"/>
    </location>
</feature>
<protein>
    <recommendedName>
        <fullName evidence="7">peptidoglycan glycosyltransferase</fullName>
        <ecNumber evidence="7">2.4.99.28</ecNumber>
    </recommendedName>
</protein>
<reference evidence="10 11" key="1">
    <citation type="submission" date="2017-02" db="EMBL/GenBank/DDBJ databases">
        <authorList>
            <person name="Peterson S.W."/>
        </authorList>
    </citation>
    <scope>NUCLEOTIDE SEQUENCE [LARGE SCALE GENOMIC DNA]</scope>
    <source>
        <strain evidence="10 11">DSM 45154</strain>
    </source>
</reference>
<dbReference type="InterPro" id="IPR018365">
    <property type="entry name" value="Cell_cycle_FtsW-rel_CS"/>
</dbReference>
<evidence type="ECO:0000256" key="3">
    <source>
        <dbReference type="ARBA" id="ARBA00022692"/>
    </source>
</evidence>
<feature type="transmembrane region" description="Helical" evidence="9">
    <location>
        <begin position="388"/>
        <end position="406"/>
    </location>
</feature>
<keyword evidence="11" id="KW-1185">Reference proteome</keyword>
<evidence type="ECO:0000256" key="6">
    <source>
        <dbReference type="ARBA" id="ARBA00023136"/>
    </source>
</evidence>
<feature type="transmembrane region" description="Helical" evidence="9">
    <location>
        <begin position="138"/>
        <end position="161"/>
    </location>
</feature>
<name>A0A1T4SYK1_9ACTN</name>
<feature type="transmembrane region" description="Helical" evidence="9">
    <location>
        <begin position="43"/>
        <end position="68"/>
    </location>
</feature>
<keyword evidence="3 9" id="KW-0812">Transmembrane</keyword>
<proteinExistence type="predicted"/>
<keyword evidence="4" id="KW-0133">Cell shape</keyword>
<dbReference type="RefSeq" id="WP_078763418.1">
    <property type="nucleotide sequence ID" value="NZ_FUWS01000012.1"/>
</dbReference>
<dbReference type="EMBL" id="FUWS01000012">
    <property type="protein sequence ID" value="SKA33326.1"/>
    <property type="molecule type" value="Genomic_DNA"/>
</dbReference>
<accession>A0A1T4SYK1</accession>
<dbReference type="PROSITE" id="PS00428">
    <property type="entry name" value="FTSW_RODA_SPOVE"/>
    <property type="match status" value="1"/>
</dbReference>
<dbReference type="GO" id="GO:0008955">
    <property type="term" value="F:peptidoglycan glycosyltransferase activity"/>
    <property type="evidence" value="ECO:0007669"/>
    <property type="project" value="UniProtKB-EC"/>
</dbReference>
<dbReference type="OrthoDB" id="9812661at2"/>
<evidence type="ECO:0000256" key="5">
    <source>
        <dbReference type="ARBA" id="ARBA00022989"/>
    </source>
</evidence>
<keyword evidence="6 9" id="KW-0472">Membrane</keyword>
<evidence type="ECO:0000256" key="8">
    <source>
        <dbReference type="ARBA" id="ARBA00049902"/>
    </source>
</evidence>
<dbReference type="GO" id="GO:0051301">
    <property type="term" value="P:cell division"/>
    <property type="evidence" value="ECO:0007669"/>
    <property type="project" value="InterPro"/>
</dbReference>
<sequence length="462" mass="49342">MVDARTRPSPDTGRATELLLLLMALGVGLCCLALAGLELSGSLPAWFAAQAATLAGVAIALHVALRLLAPWADPLLLPLAVALNGIGLAVIRGLHGGEEDWTGVAGRQLLWTVLGAAAALAVLVLVREPRRLQRFPYLLAVATILLIAVPVVPFVGIEIYGARRWIGWGGVTVQPSEFAEITLVLFLASYLTLKRDVLSLAAKQVMVGPVKVFSLPRLRDMGPMAAAWALSILLLVGTRDLGTSLLLFALFLAMLYVATGRKSWVGIGLALFLGAAYVSWWLFWHVRQRVTIWLDAFEPELYHGADSSRQVVEGLFALADGGLTGTGFAHGRAATIFAADSDYILVSIGEKFGLTGLMAVVVLLFLLVERGLRTALATRDPFIKMASAGFAFLLAFQVFVVLGGVTRLIPLTGLTTPFLSAGGSSLVSSWITVALWLRMSDTVRRPETPPPPGEPPTQALRP</sequence>
<dbReference type="GO" id="GO:0032153">
    <property type="term" value="C:cell division site"/>
    <property type="evidence" value="ECO:0007669"/>
    <property type="project" value="TreeGrafter"/>
</dbReference>
<comment type="pathway">
    <text evidence="2">Cell wall biogenesis; peptidoglycan biosynthesis.</text>
</comment>
<dbReference type="GO" id="GO:0005886">
    <property type="term" value="C:plasma membrane"/>
    <property type="evidence" value="ECO:0007669"/>
    <property type="project" value="TreeGrafter"/>
</dbReference>
<gene>
    <name evidence="10" type="ORF">SAMN02745673_04178</name>
</gene>
<evidence type="ECO:0000256" key="9">
    <source>
        <dbReference type="SAM" id="Phobius"/>
    </source>
</evidence>
<dbReference type="GO" id="GO:0015648">
    <property type="term" value="F:lipid-linked peptidoglycan transporter activity"/>
    <property type="evidence" value="ECO:0007669"/>
    <property type="project" value="TreeGrafter"/>
</dbReference>
<feature type="transmembrane region" description="Helical" evidence="9">
    <location>
        <begin position="418"/>
        <end position="437"/>
    </location>
</feature>
<dbReference type="GO" id="GO:0008360">
    <property type="term" value="P:regulation of cell shape"/>
    <property type="evidence" value="ECO:0007669"/>
    <property type="project" value="UniProtKB-KW"/>
</dbReference>
<evidence type="ECO:0000313" key="10">
    <source>
        <dbReference type="EMBL" id="SKA33326.1"/>
    </source>
</evidence>
<feature type="transmembrane region" description="Helical" evidence="9">
    <location>
        <begin position="109"/>
        <end position="126"/>
    </location>
</feature>
<evidence type="ECO:0000256" key="1">
    <source>
        <dbReference type="ARBA" id="ARBA00004141"/>
    </source>
</evidence>
<evidence type="ECO:0000256" key="2">
    <source>
        <dbReference type="ARBA" id="ARBA00004752"/>
    </source>
</evidence>
<comment type="catalytic activity">
    <reaction evidence="8">
        <text>[GlcNAc-(1-&gt;4)-Mur2Ac(oyl-L-Ala-gamma-D-Glu-L-Lys-D-Ala-D-Ala)](n)-di-trans,octa-cis-undecaprenyl diphosphate + beta-D-GlcNAc-(1-&gt;4)-Mur2Ac(oyl-L-Ala-gamma-D-Glu-L-Lys-D-Ala-D-Ala)-di-trans,octa-cis-undecaprenyl diphosphate = [GlcNAc-(1-&gt;4)-Mur2Ac(oyl-L-Ala-gamma-D-Glu-L-Lys-D-Ala-D-Ala)](n+1)-di-trans,octa-cis-undecaprenyl diphosphate + di-trans,octa-cis-undecaprenyl diphosphate + H(+)</text>
        <dbReference type="Rhea" id="RHEA:23708"/>
        <dbReference type="Rhea" id="RHEA-COMP:9602"/>
        <dbReference type="Rhea" id="RHEA-COMP:9603"/>
        <dbReference type="ChEBI" id="CHEBI:15378"/>
        <dbReference type="ChEBI" id="CHEBI:58405"/>
        <dbReference type="ChEBI" id="CHEBI:60033"/>
        <dbReference type="ChEBI" id="CHEBI:78435"/>
        <dbReference type="EC" id="2.4.99.28"/>
    </reaction>
</comment>
<evidence type="ECO:0000256" key="4">
    <source>
        <dbReference type="ARBA" id="ARBA00022960"/>
    </source>
</evidence>
<dbReference type="PANTHER" id="PTHR30474">
    <property type="entry name" value="CELL CYCLE PROTEIN"/>
    <property type="match status" value="1"/>
</dbReference>
<dbReference type="AlphaFoldDB" id="A0A1T4SYK1"/>
<dbReference type="Proteomes" id="UP000190637">
    <property type="component" value="Unassembled WGS sequence"/>
</dbReference>
<evidence type="ECO:0000313" key="11">
    <source>
        <dbReference type="Proteomes" id="UP000190637"/>
    </source>
</evidence>
<keyword evidence="5 9" id="KW-1133">Transmembrane helix</keyword>
<comment type="subcellular location">
    <subcellularLocation>
        <location evidence="1">Membrane</location>
        <topology evidence="1">Multi-pass membrane protein</topology>
    </subcellularLocation>
</comment>